<protein>
    <recommendedName>
        <fullName evidence="1">Ribonuclease H1 N-terminal domain-containing protein</fullName>
    </recommendedName>
</protein>
<feature type="domain" description="Ribonuclease H1 N-terminal" evidence="1">
    <location>
        <begin position="101"/>
        <end position="143"/>
    </location>
</feature>
<comment type="caution">
    <text evidence="2">The sequence shown here is derived from an EMBL/GenBank/DDBJ whole genome shotgun (WGS) entry which is preliminary data.</text>
</comment>
<gene>
    <name evidence="2" type="ORF">JKILLFL_G3914</name>
</gene>
<dbReference type="Proteomes" id="UP000836404">
    <property type="component" value="Unassembled WGS sequence"/>
</dbReference>
<evidence type="ECO:0000313" key="3">
    <source>
        <dbReference type="Proteomes" id="UP000836404"/>
    </source>
</evidence>
<reference evidence="2 3" key="1">
    <citation type="submission" date="2020-10" db="EMBL/GenBank/DDBJ databases">
        <authorList>
            <person name="Sedaghatjoo S."/>
        </authorList>
    </citation>
    <scope>NUCLEOTIDE SEQUENCE [LARGE SCALE GENOMIC DNA]</scope>
    <source>
        <strain evidence="2 3">LLFL</strain>
    </source>
</reference>
<dbReference type="InterPro" id="IPR011320">
    <property type="entry name" value="RNase_H1_N"/>
</dbReference>
<dbReference type="InterPro" id="IPR009027">
    <property type="entry name" value="Ribosomal_bL9/RNase_H1_N"/>
</dbReference>
<keyword evidence="3" id="KW-1185">Reference proteome</keyword>
<dbReference type="Pfam" id="PF01693">
    <property type="entry name" value="Cauli_VI"/>
    <property type="match status" value="2"/>
</dbReference>
<dbReference type="Gene3D" id="3.40.970.10">
    <property type="entry name" value="Ribonuclease H1, N-terminal domain"/>
    <property type="match status" value="2"/>
</dbReference>
<dbReference type="AlphaFoldDB" id="A0A9N8LLM5"/>
<organism evidence="2 3">
    <name type="scientific">Tilletia laevis</name>
    <dbReference type="NCBI Taxonomy" id="157183"/>
    <lineage>
        <taxon>Eukaryota</taxon>
        <taxon>Fungi</taxon>
        <taxon>Dikarya</taxon>
        <taxon>Basidiomycota</taxon>
        <taxon>Ustilaginomycotina</taxon>
        <taxon>Exobasidiomycetes</taxon>
        <taxon>Tilletiales</taxon>
        <taxon>Tilletiaceae</taxon>
        <taxon>Tilletia</taxon>
    </lineage>
</organism>
<sequence>MKDPQQGLSSVCFVHNVLVRGLIFSVLKHAAFCTRSDLQIDEAVLELAGGTYKRGRADIPRDEKGTLLEAENLVSGRGRSGSVVISPSRRSIAMPRSGYNWYAVAVGHWTGVFDYWDEAKEAVEGYPRARHQGFNNLAEAWEYVARGGAHSRRAWEQIRTTPESYGPYQNAYNYYAVAVGYETGVFGNWHEAKYAVDGYPRARHQGFDSLAEAWEYVAKGGAYSKRDWEKIRSTDDYYGY</sequence>
<feature type="domain" description="Ribonuclease H1 N-terminal" evidence="1">
    <location>
        <begin position="174"/>
        <end position="216"/>
    </location>
</feature>
<accession>A0A9N8LLM5</accession>
<evidence type="ECO:0000313" key="2">
    <source>
        <dbReference type="EMBL" id="CAD6950207.1"/>
    </source>
</evidence>
<proteinExistence type="predicted"/>
<evidence type="ECO:0000259" key="1">
    <source>
        <dbReference type="Pfam" id="PF01693"/>
    </source>
</evidence>
<dbReference type="EMBL" id="CAJHJF010005461">
    <property type="protein sequence ID" value="CAD6950207.1"/>
    <property type="molecule type" value="Genomic_DNA"/>
</dbReference>
<dbReference type="SUPFAM" id="SSF55658">
    <property type="entry name" value="L9 N-domain-like"/>
    <property type="match status" value="2"/>
</dbReference>
<dbReference type="InterPro" id="IPR037056">
    <property type="entry name" value="RNase_H1_N_sf"/>
</dbReference>
<name>A0A9N8LLM5_9BASI</name>